<reference evidence="5 6" key="1">
    <citation type="submission" date="2021-01" db="EMBL/GenBank/DDBJ databases">
        <title>Whole genome shotgun sequence of Asanoa siamensis NBRC 107932.</title>
        <authorList>
            <person name="Komaki H."/>
            <person name="Tamura T."/>
        </authorList>
    </citation>
    <scope>NUCLEOTIDE SEQUENCE [LARGE SCALE GENOMIC DNA]</scope>
    <source>
        <strain evidence="5 6">NBRC 107932</strain>
    </source>
</reference>
<dbReference type="Pfam" id="PF01597">
    <property type="entry name" value="GCV_H"/>
    <property type="match status" value="1"/>
</dbReference>
<dbReference type="PROSITE" id="PS50968">
    <property type="entry name" value="BIOTINYL_LIPOYL"/>
    <property type="match status" value="1"/>
</dbReference>
<dbReference type="PROSITE" id="PS00189">
    <property type="entry name" value="LIPOYL"/>
    <property type="match status" value="1"/>
</dbReference>
<proteinExistence type="inferred from homology"/>
<evidence type="ECO:0000256" key="1">
    <source>
        <dbReference type="ARBA" id="ARBA00009249"/>
    </source>
</evidence>
<keyword evidence="6" id="KW-1185">Reference proteome</keyword>
<comment type="function">
    <text evidence="3">The glycine cleavage system catalyzes the degradation of glycine. The H protein shuttles the methylamine group of glycine from the P protein to the T protein.</text>
</comment>
<dbReference type="CDD" id="cd06848">
    <property type="entry name" value="GCS_H"/>
    <property type="match status" value="1"/>
</dbReference>
<dbReference type="Proteomes" id="UP000604117">
    <property type="component" value="Unassembled WGS sequence"/>
</dbReference>
<dbReference type="InterPro" id="IPR017453">
    <property type="entry name" value="GCV_H_sub"/>
</dbReference>
<dbReference type="Gene3D" id="2.40.50.100">
    <property type="match status" value="1"/>
</dbReference>
<feature type="modified residue" description="N6-lipoyllysine" evidence="3">
    <location>
        <position position="62"/>
    </location>
</feature>
<dbReference type="PANTHER" id="PTHR11715:SF3">
    <property type="entry name" value="GLYCINE CLEAVAGE SYSTEM H PROTEIN-RELATED"/>
    <property type="match status" value="1"/>
</dbReference>
<comment type="cofactor">
    <cofactor evidence="3">
        <name>(R)-lipoate</name>
        <dbReference type="ChEBI" id="CHEBI:83088"/>
    </cofactor>
    <text evidence="3">Binds 1 lipoyl cofactor covalently.</text>
</comment>
<dbReference type="NCBIfam" id="TIGR00527">
    <property type="entry name" value="gcvH"/>
    <property type="match status" value="1"/>
</dbReference>
<dbReference type="HAMAP" id="MF_00272">
    <property type="entry name" value="GcvH"/>
    <property type="match status" value="1"/>
</dbReference>
<evidence type="ECO:0000256" key="3">
    <source>
        <dbReference type="HAMAP-Rule" id="MF_00272"/>
    </source>
</evidence>
<organism evidence="5 6">
    <name type="scientific">Asanoa siamensis</name>
    <dbReference type="NCBI Taxonomy" id="926357"/>
    <lineage>
        <taxon>Bacteria</taxon>
        <taxon>Bacillati</taxon>
        <taxon>Actinomycetota</taxon>
        <taxon>Actinomycetes</taxon>
        <taxon>Micromonosporales</taxon>
        <taxon>Micromonosporaceae</taxon>
        <taxon>Asanoa</taxon>
    </lineage>
</organism>
<dbReference type="EMBL" id="BONE01000012">
    <property type="protein sequence ID" value="GIF72466.1"/>
    <property type="molecule type" value="Genomic_DNA"/>
</dbReference>
<dbReference type="PANTHER" id="PTHR11715">
    <property type="entry name" value="GLYCINE CLEAVAGE SYSTEM H PROTEIN"/>
    <property type="match status" value="1"/>
</dbReference>
<evidence type="ECO:0000313" key="6">
    <source>
        <dbReference type="Proteomes" id="UP000604117"/>
    </source>
</evidence>
<evidence type="ECO:0000256" key="2">
    <source>
        <dbReference type="ARBA" id="ARBA00022823"/>
    </source>
</evidence>
<dbReference type="InterPro" id="IPR033753">
    <property type="entry name" value="GCV_H/Fam206"/>
</dbReference>
<evidence type="ECO:0000259" key="4">
    <source>
        <dbReference type="PROSITE" id="PS50968"/>
    </source>
</evidence>
<evidence type="ECO:0000313" key="5">
    <source>
        <dbReference type="EMBL" id="GIF72466.1"/>
    </source>
</evidence>
<dbReference type="InterPro" id="IPR011053">
    <property type="entry name" value="Single_hybrid_motif"/>
</dbReference>
<dbReference type="InterPro" id="IPR000089">
    <property type="entry name" value="Biotin_lipoyl"/>
</dbReference>
<comment type="similarity">
    <text evidence="1 3">Belongs to the GcvH family.</text>
</comment>
<gene>
    <name evidence="3 5" type="primary">gcvH</name>
    <name evidence="5" type="ORF">Asi02nite_19840</name>
</gene>
<dbReference type="InterPro" id="IPR003016">
    <property type="entry name" value="2-oxoA_DH_lipoyl-BS"/>
</dbReference>
<dbReference type="SUPFAM" id="SSF51230">
    <property type="entry name" value="Single hybrid motif"/>
    <property type="match status" value="1"/>
</dbReference>
<comment type="subunit">
    <text evidence="3">The glycine cleavage system is composed of four proteins: P, T, L and H.</text>
</comment>
<comment type="caution">
    <text evidence="5">The sequence shown here is derived from an EMBL/GenBank/DDBJ whole genome shotgun (WGS) entry which is preliminary data.</text>
</comment>
<protein>
    <recommendedName>
        <fullName evidence="3">Glycine cleavage system H protein</fullName>
    </recommendedName>
</protein>
<dbReference type="InterPro" id="IPR002930">
    <property type="entry name" value="GCV_H"/>
</dbReference>
<accession>A0ABQ4CME2</accession>
<keyword evidence="2 3" id="KW-0450">Lipoyl</keyword>
<name>A0ABQ4CME2_9ACTN</name>
<dbReference type="NCBIfam" id="NF002270">
    <property type="entry name" value="PRK01202.1"/>
    <property type="match status" value="1"/>
</dbReference>
<sequence>MIPDDLRYTAEHEWVRGGDGNVRVGITHFAQDALGDIVYVQLPEQGAQVAAGDSFGEVESTKSVSEIYAPISGTVVGRNDKLVDEPETINADPYGEGWLVEIEPSDPAALEGLLTAEAYRALTES</sequence>
<feature type="domain" description="Lipoyl-binding" evidence="4">
    <location>
        <begin position="21"/>
        <end position="103"/>
    </location>
</feature>
<dbReference type="RefSeq" id="WP_203711975.1">
    <property type="nucleotide sequence ID" value="NZ_BONE01000012.1"/>
</dbReference>